<sequence length="364" mass="39694">MNFIEEFRSSQSGRTLLEYINKRSTKPARFMEFCGGHTVAIFRYGIRQLLPPHIEMLSGPGCPVCVTSTADLDKVIALSRLPGVIICSFGDLLRVPSSRQSLLEVRAEGADVRIVYSTMDALEIARQNPLKRVIFVGIGFETTAPTIAASVIQARNQGLANYYVMSLHKITPPVMRAILDAGETRLSGIICPGHVSSITGSNAWEFIPEAYHLACAVSGFESLDILYCVKSLVDQVEDATPRLDVSYSRAVKPEGNTAAIKIMDEVFDICPANWRGIGILPQSGLCLRPEFAAFDAEKNFEIKLSEPSRETPGCLCGEIIKGTRTPLECKLFSKVCTPENPVGPCMVSSEGTCAAYYHYGGKLG</sequence>
<dbReference type="Gene3D" id="6.10.20.100">
    <property type="match status" value="1"/>
</dbReference>
<dbReference type="NCBIfam" id="TIGR00075">
    <property type="entry name" value="hypD"/>
    <property type="match status" value="1"/>
</dbReference>
<dbReference type="PANTHER" id="PTHR30149:SF0">
    <property type="entry name" value="HYDROGENASE MATURATION FACTOR HYPD"/>
    <property type="match status" value="1"/>
</dbReference>
<dbReference type="GO" id="GO:0051604">
    <property type="term" value="P:protein maturation"/>
    <property type="evidence" value="ECO:0007669"/>
    <property type="project" value="TreeGrafter"/>
</dbReference>
<comment type="caution">
    <text evidence="4">The sequence shown here is derived from an EMBL/GenBank/DDBJ whole genome shotgun (WGS) entry which is preliminary data.</text>
</comment>
<dbReference type="InterPro" id="IPR042243">
    <property type="entry name" value="HypD_1"/>
</dbReference>
<name>A0A0V8M2D9_9CHLR</name>
<dbReference type="EMBL" id="JGYD01000018">
    <property type="protein sequence ID" value="KSV17925.1"/>
    <property type="molecule type" value="Genomic_DNA"/>
</dbReference>
<comment type="similarity">
    <text evidence="1">Belongs to the HypD family.</text>
</comment>
<keyword evidence="3" id="KW-0408">Iron</keyword>
<protein>
    <submittedName>
        <fullName evidence="4">Hydrogenase assembly protein HupF</fullName>
    </submittedName>
</protein>
<keyword evidence="2" id="KW-0479">Metal-binding</keyword>
<dbReference type="RefSeq" id="WP_058292454.1">
    <property type="nucleotide sequence ID" value="NZ_JGYD01000018.1"/>
</dbReference>
<evidence type="ECO:0000256" key="3">
    <source>
        <dbReference type="ARBA" id="ARBA00023004"/>
    </source>
</evidence>
<dbReference type="InterPro" id="IPR042244">
    <property type="entry name" value="HypD_2_sf"/>
</dbReference>
<dbReference type="GO" id="GO:0005506">
    <property type="term" value="F:iron ion binding"/>
    <property type="evidence" value="ECO:0007669"/>
    <property type="project" value="TreeGrafter"/>
</dbReference>
<dbReference type="OrthoDB" id="9770424at2"/>
<dbReference type="PATRIC" id="fig|61435.5.peg.904"/>
<evidence type="ECO:0000313" key="4">
    <source>
        <dbReference type="EMBL" id="KSV17925.1"/>
    </source>
</evidence>
<dbReference type="GO" id="GO:0070025">
    <property type="term" value="F:carbon monoxide binding"/>
    <property type="evidence" value="ECO:0007669"/>
    <property type="project" value="TreeGrafter"/>
</dbReference>
<dbReference type="PANTHER" id="PTHR30149">
    <property type="entry name" value="HYDROGENASE PROTEIN ASSEMBLY PROTEIN HYPD"/>
    <property type="match status" value="1"/>
</dbReference>
<dbReference type="GO" id="GO:0051539">
    <property type="term" value="F:4 iron, 4 sulfur cluster binding"/>
    <property type="evidence" value="ECO:0007669"/>
    <property type="project" value="TreeGrafter"/>
</dbReference>
<evidence type="ECO:0000256" key="2">
    <source>
        <dbReference type="ARBA" id="ARBA00022723"/>
    </source>
</evidence>
<dbReference type="eggNOG" id="COG0409">
    <property type="taxonomic scope" value="Bacteria"/>
</dbReference>
<reference evidence="4 5" key="1">
    <citation type="journal article" date="2015" name="Sci. Rep.">
        <title>A comparative genomics and reductive dehalogenase gene transcription study of two chloroethene-respiring bacteria, Dehalococcoides mccartyi strains MB and 11a.</title>
        <authorList>
            <person name="Low A."/>
            <person name="Shen Z."/>
            <person name="Cheng D."/>
            <person name="Rogers M.J."/>
            <person name="Lee P.K."/>
            <person name="He J."/>
        </authorList>
    </citation>
    <scope>NUCLEOTIDE SEQUENCE [LARGE SCALE GENOMIC DNA]</scope>
    <source>
        <strain evidence="4 5">MB</strain>
    </source>
</reference>
<organism evidence="4 5">
    <name type="scientific">Dehalococcoides mccartyi</name>
    <dbReference type="NCBI Taxonomy" id="61435"/>
    <lineage>
        <taxon>Bacteria</taxon>
        <taxon>Bacillati</taxon>
        <taxon>Chloroflexota</taxon>
        <taxon>Dehalococcoidia</taxon>
        <taxon>Dehalococcoidales</taxon>
        <taxon>Dehalococcoidaceae</taxon>
        <taxon>Dehalococcoides</taxon>
    </lineage>
</organism>
<gene>
    <name evidence="4" type="ORF">DA01_04590</name>
</gene>
<evidence type="ECO:0000313" key="5">
    <source>
        <dbReference type="Proteomes" id="UP000053577"/>
    </source>
</evidence>
<dbReference type="InterPro" id="IPR002780">
    <property type="entry name" value="Hyd_form_HypD"/>
</dbReference>
<dbReference type="PIRSF" id="PIRSF005622">
    <property type="entry name" value="Hydrgn_mat_hypD"/>
    <property type="match status" value="1"/>
</dbReference>
<accession>A0A0V8M2D9</accession>
<dbReference type="Gene3D" id="3.40.50.11740">
    <property type="entry name" value="HypD, alpha/beta domain 2"/>
    <property type="match status" value="2"/>
</dbReference>
<dbReference type="Pfam" id="PF01924">
    <property type="entry name" value="HypD"/>
    <property type="match status" value="1"/>
</dbReference>
<dbReference type="AlphaFoldDB" id="A0A0V8M2D9"/>
<evidence type="ECO:0000256" key="1">
    <source>
        <dbReference type="ARBA" id="ARBA00007888"/>
    </source>
</evidence>
<proteinExistence type="inferred from homology"/>
<dbReference type="Proteomes" id="UP000053577">
    <property type="component" value="Unassembled WGS sequence"/>
</dbReference>